<feature type="non-terminal residue" evidence="10">
    <location>
        <position position="1"/>
    </location>
</feature>
<dbReference type="GO" id="GO:0016020">
    <property type="term" value="C:membrane"/>
    <property type="evidence" value="ECO:0007669"/>
    <property type="project" value="UniProtKB-SubCell"/>
</dbReference>
<organism evidence="10 11">
    <name type="scientific">Wolfiporia cocos (strain MD-104)</name>
    <name type="common">Brown rot fungus</name>
    <dbReference type="NCBI Taxonomy" id="742152"/>
    <lineage>
        <taxon>Eukaryota</taxon>
        <taxon>Fungi</taxon>
        <taxon>Dikarya</taxon>
        <taxon>Basidiomycota</taxon>
        <taxon>Agaricomycotina</taxon>
        <taxon>Agaricomycetes</taxon>
        <taxon>Polyporales</taxon>
        <taxon>Phaeolaceae</taxon>
        <taxon>Wolfiporia</taxon>
    </lineage>
</organism>
<accession>A0A2H3J0G2</accession>
<dbReference type="OrthoDB" id="18574at2759"/>
<proteinExistence type="inferred from homology"/>
<evidence type="ECO:0000256" key="8">
    <source>
        <dbReference type="PROSITE-ProRule" id="PRU00282"/>
    </source>
</evidence>
<evidence type="ECO:0000256" key="9">
    <source>
        <dbReference type="RuleBase" id="RU000488"/>
    </source>
</evidence>
<dbReference type="SUPFAM" id="SSF103506">
    <property type="entry name" value="Mitochondrial carrier"/>
    <property type="match status" value="1"/>
</dbReference>
<dbReference type="STRING" id="742152.A0A2H3J0G2"/>
<dbReference type="PROSITE" id="PS50920">
    <property type="entry name" value="SOLCAR"/>
    <property type="match status" value="1"/>
</dbReference>
<dbReference type="Pfam" id="PF00153">
    <property type="entry name" value="Mito_carr"/>
    <property type="match status" value="1"/>
</dbReference>
<protein>
    <recommendedName>
        <fullName evidence="12">ADP/ATP translocase</fullName>
    </recommendedName>
</protein>
<reference evidence="10 11" key="1">
    <citation type="journal article" date="2012" name="Science">
        <title>The Paleozoic origin of enzymatic lignin decomposition reconstructed from 31 fungal genomes.</title>
        <authorList>
            <person name="Floudas D."/>
            <person name="Binder M."/>
            <person name="Riley R."/>
            <person name="Barry K."/>
            <person name="Blanchette R.A."/>
            <person name="Henrissat B."/>
            <person name="Martinez A.T."/>
            <person name="Otillar R."/>
            <person name="Spatafora J.W."/>
            <person name="Yadav J.S."/>
            <person name="Aerts A."/>
            <person name="Benoit I."/>
            <person name="Boyd A."/>
            <person name="Carlson A."/>
            <person name="Copeland A."/>
            <person name="Coutinho P.M."/>
            <person name="de Vries R.P."/>
            <person name="Ferreira P."/>
            <person name="Findley K."/>
            <person name="Foster B."/>
            <person name="Gaskell J."/>
            <person name="Glotzer D."/>
            <person name="Gorecki P."/>
            <person name="Heitman J."/>
            <person name="Hesse C."/>
            <person name="Hori C."/>
            <person name="Igarashi K."/>
            <person name="Jurgens J.A."/>
            <person name="Kallen N."/>
            <person name="Kersten P."/>
            <person name="Kohler A."/>
            <person name="Kuees U."/>
            <person name="Kumar T.K.A."/>
            <person name="Kuo A."/>
            <person name="LaButti K."/>
            <person name="Larrondo L.F."/>
            <person name="Lindquist E."/>
            <person name="Ling A."/>
            <person name="Lombard V."/>
            <person name="Lucas S."/>
            <person name="Lundell T."/>
            <person name="Martin R."/>
            <person name="McLaughlin D.J."/>
            <person name="Morgenstern I."/>
            <person name="Morin E."/>
            <person name="Murat C."/>
            <person name="Nagy L.G."/>
            <person name="Nolan M."/>
            <person name="Ohm R.A."/>
            <person name="Patyshakuliyeva A."/>
            <person name="Rokas A."/>
            <person name="Ruiz-Duenas F.J."/>
            <person name="Sabat G."/>
            <person name="Salamov A."/>
            <person name="Samejima M."/>
            <person name="Schmutz J."/>
            <person name="Slot J.C."/>
            <person name="St John F."/>
            <person name="Stenlid J."/>
            <person name="Sun H."/>
            <person name="Sun S."/>
            <person name="Syed K."/>
            <person name="Tsang A."/>
            <person name="Wiebenga A."/>
            <person name="Young D."/>
            <person name="Pisabarro A."/>
            <person name="Eastwood D.C."/>
            <person name="Martin F."/>
            <person name="Cullen D."/>
            <person name="Grigoriev I.V."/>
            <person name="Hibbett D.S."/>
        </authorList>
    </citation>
    <scope>NUCLEOTIDE SEQUENCE [LARGE SCALE GENOMIC DNA]</scope>
    <source>
        <strain evidence="10 11">MD-104</strain>
    </source>
</reference>
<evidence type="ECO:0000256" key="7">
    <source>
        <dbReference type="ARBA" id="ARBA00023136"/>
    </source>
</evidence>
<dbReference type="EMBL" id="KB467854">
    <property type="protein sequence ID" value="PCH35740.1"/>
    <property type="molecule type" value="Genomic_DNA"/>
</dbReference>
<evidence type="ECO:0000256" key="1">
    <source>
        <dbReference type="ARBA" id="ARBA00004141"/>
    </source>
</evidence>
<comment type="subcellular location">
    <subcellularLocation>
        <location evidence="1">Membrane</location>
        <topology evidence="1">Multi-pass membrane protein</topology>
    </subcellularLocation>
</comment>
<gene>
    <name evidence="10" type="ORF">WOLCODRAFT_55387</name>
</gene>
<keyword evidence="4 8" id="KW-0812">Transmembrane</keyword>
<evidence type="ECO:0000256" key="2">
    <source>
        <dbReference type="ARBA" id="ARBA00006375"/>
    </source>
</evidence>
<dbReference type="OMA" id="RIEQMIV"/>
<evidence type="ECO:0000256" key="5">
    <source>
        <dbReference type="ARBA" id="ARBA00022737"/>
    </source>
</evidence>
<comment type="similarity">
    <text evidence="2 9">Belongs to the mitochondrial carrier (TC 2.A.29) family.</text>
</comment>
<keyword evidence="3 9" id="KW-0813">Transport</keyword>
<sequence length="90" mass="9920">AFVDGACANALALMILYPLVLAKVRVQAWRGEDGPSMLDVWRAAHARRGGAGLYDGLAVQLVKGFVSQGVTMMVKQRIEQMIVRMYLRGR</sequence>
<dbReference type="PANTHER" id="PTHR45939">
    <property type="entry name" value="PEROXISOMAL MEMBRANE PROTEIN PMP34-RELATED"/>
    <property type="match status" value="1"/>
</dbReference>
<dbReference type="InterPro" id="IPR052217">
    <property type="entry name" value="Mito/Peroxisomal_Carrier"/>
</dbReference>
<feature type="non-terminal residue" evidence="10">
    <location>
        <position position="90"/>
    </location>
</feature>
<dbReference type="PANTHER" id="PTHR45939:SF2">
    <property type="entry name" value="CARRIER PROTEIN, PUTATIVE (AFU_ORTHOLOGUE AFUA_2G13870)-RELATED"/>
    <property type="match status" value="1"/>
</dbReference>
<dbReference type="Gene3D" id="1.50.40.10">
    <property type="entry name" value="Mitochondrial carrier domain"/>
    <property type="match status" value="1"/>
</dbReference>
<evidence type="ECO:0000313" key="11">
    <source>
        <dbReference type="Proteomes" id="UP000218811"/>
    </source>
</evidence>
<dbReference type="InterPro" id="IPR018108">
    <property type="entry name" value="MCP_transmembrane"/>
</dbReference>
<evidence type="ECO:0000256" key="6">
    <source>
        <dbReference type="ARBA" id="ARBA00022989"/>
    </source>
</evidence>
<feature type="repeat" description="Solcar" evidence="8">
    <location>
        <begin position="1"/>
        <end position="81"/>
    </location>
</feature>
<dbReference type="GO" id="GO:0015217">
    <property type="term" value="F:ADP transmembrane transporter activity"/>
    <property type="evidence" value="ECO:0007669"/>
    <property type="project" value="TreeGrafter"/>
</dbReference>
<keyword evidence="5" id="KW-0677">Repeat</keyword>
<keyword evidence="11" id="KW-1185">Reference proteome</keyword>
<keyword evidence="7 8" id="KW-0472">Membrane</keyword>
<evidence type="ECO:0000256" key="4">
    <source>
        <dbReference type="ARBA" id="ARBA00022692"/>
    </source>
</evidence>
<dbReference type="InterPro" id="IPR023395">
    <property type="entry name" value="MCP_dom_sf"/>
</dbReference>
<dbReference type="AlphaFoldDB" id="A0A2H3J0G2"/>
<name>A0A2H3J0G2_WOLCO</name>
<keyword evidence="6" id="KW-1133">Transmembrane helix</keyword>
<evidence type="ECO:0008006" key="12">
    <source>
        <dbReference type="Google" id="ProtNLM"/>
    </source>
</evidence>
<evidence type="ECO:0000256" key="3">
    <source>
        <dbReference type="ARBA" id="ARBA00022448"/>
    </source>
</evidence>
<dbReference type="Proteomes" id="UP000218811">
    <property type="component" value="Unassembled WGS sequence"/>
</dbReference>
<evidence type="ECO:0000313" key="10">
    <source>
        <dbReference type="EMBL" id="PCH35740.1"/>
    </source>
</evidence>